<dbReference type="InterPro" id="IPR037185">
    <property type="entry name" value="EmrE-like"/>
</dbReference>
<keyword evidence="5" id="KW-0968">Cytoplasmic vesicle</keyword>
<protein>
    <recommendedName>
        <fullName evidence="5">GDP-mannose transporter</fullName>
        <shortName evidence="5">GMT</shortName>
    </recommendedName>
</protein>
<evidence type="ECO:0000256" key="2">
    <source>
        <dbReference type="ARBA" id="ARBA00022692"/>
    </source>
</evidence>
<comment type="similarity">
    <text evidence="5">Belongs to the TPT transporter family. SLC35D subfamily.</text>
</comment>
<dbReference type="AlphaFoldDB" id="A0A060T0B9"/>
<comment type="caution">
    <text evidence="7">The sequence shown here is derived from an EMBL/GenBank/DDBJ whole genome shotgun (WGS) entry which is preliminary data.</text>
</comment>
<keyword evidence="2 5" id="KW-0812">Transmembrane</keyword>
<keyword evidence="5" id="KW-0813">Transport</keyword>
<sequence>MSTLATFVMGSLITGTFGFLMSLASLMSIKVTSPITHMVSSAVRGVAAYLLGVWLFHDAVTTGRVSSIAIILLGSIWYTWIKHVESRPAAASKAQYQPVPLDELEEGKGSVGENGYASHRHSQSTRDVRD</sequence>
<dbReference type="HOGENOM" id="CLU_1939218_0_0_1"/>
<evidence type="ECO:0000313" key="7">
    <source>
        <dbReference type="EMBL" id="CDO78258.1"/>
    </source>
</evidence>
<keyword evidence="5" id="KW-0333">Golgi apparatus</keyword>
<evidence type="ECO:0000256" key="3">
    <source>
        <dbReference type="ARBA" id="ARBA00022989"/>
    </source>
</evidence>
<proteinExistence type="inferred from homology"/>
<dbReference type="GO" id="GO:0005789">
    <property type="term" value="C:endoplasmic reticulum membrane"/>
    <property type="evidence" value="ECO:0007669"/>
    <property type="project" value="UniProtKB-SubCell"/>
</dbReference>
<feature type="region of interest" description="Disordered" evidence="6">
    <location>
        <begin position="104"/>
        <end position="130"/>
    </location>
</feature>
<dbReference type="GO" id="GO:0000139">
    <property type="term" value="C:Golgi membrane"/>
    <property type="evidence" value="ECO:0007669"/>
    <property type="project" value="UniProtKB-SubCell"/>
</dbReference>
<keyword evidence="5" id="KW-0762">Sugar transport</keyword>
<comment type="subcellular location">
    <subcellularLocation>
        <location evidence="5">Golgi apparatus membrane</location>
        <topology evidence="5">Multi-pass membrane protein</topology>
    </subcellularLocation>
    <subcellularLocation>
        <location evidence="5">Cytoplasmic vesicle membrane</location>
        <topology evidence="5">Multi-pass membrane protein</topology>
    </subcellularLocation>
    <subcellularLocation>
        <location evidence="5">Endoplasmic reticulum membrane</location>
        <topology evidence="5">Multi-pass membrane protein</topology>
    </subcellularLocation>
    <subcellularLocation>
        <location evidence="1">Membrane</location>
        <topology evidence="1">Multi-pass membrane protein</topology>
    </subcellularLocation>
</comment>
<dbReference type="InterPro" id="IPR050186">
    <property type="entry name" value="TPT_transporter"/>
</dbReference>
<dbReference type="OrthoDB" id="5547497at2759"/>
<organism evidence="7 8">
    <name type="scientific">Pycnoporus cinnabarinus</name>
    <name type="common">Cinnabar-red polypore</name>
    <name type="synonym">Trametes cinnabarina</name>
    <dbReference type="NCBI Taxonomy" id="5643"/>
    <lineage>
        <taxon>Eukaryota</taxon>
        <taxon>Fungi</taxon>
        <taxon>Dikarya</taxon>
        <taxon>Basidiomycota</taxon>
        <taxon>Agaricomycotina</taxon>
        <taxon>Agaricomycetes</taxon>
        <taxon>Polyporales</taxon>
        <taxon>Polyporaceae</taxon>
        <taxon>Trametes</taxon>
    </lineage>
</organism>
<evidence type="ECO:0000256" key="5">
    <source>
        <dbReference type="RuleBase" id="RU367097"/>
    </source>
</evidence>
<dbReference type="SUPFAM" id="SSF103481">
    <property type="entry name" value="Multidrug resistance efflux transporter EmrE"/>
    <property type="match status" value="1"/>
</dbReference>
<evidence type="ECO:0000256" key="4">
    <source>
        <dbReference type="ARBA" id="ARBA00023136"/>
    </source>
</evidence>
<feature type="transmembrane region" description="Helical" evidence="5">
    <location>
        <begin position="6"/>
        <end position="26"/>
    </location>
</feature>
<evidence type="ECO:0000256" key="1">
    <source>
        <dbReference type="ARBA" id="ARBA00004141"/>
    </source>
</evidence>
<name>A0A060T0B9_PYCCI</name>
<accession>A0A060T0B9</accession>
<keyword evidence="8" id="KW-1185">Reference proteome</keyword>
<comment type="function">
    <text evidence="5">Involved in the import of GDP-mannose from the cytoplasm into the Golgi lumen.</text>
</comment>
<dbReference type="GO" id="GO:0030659">
    <property type="term" value="C:cytoplasmic vesicle membrane"/>
    <property type="evidence" value="ECO:0007669"/>
    <property type="project" value="UniProtKB-SubCell"/>
</dbReference>
<keyword evidence="4 5" id="KW-0472">Membrane</keyword>
<reference evidence="7" key="1">
    <citation type="submission" date="2014-01" db="EMBL/GenBank/DDBJ databases">
        <title>The genome of the white-rot fungus Pycnoporus cinnabarinus: a basidiomycete model with a versatile arsenal for lignocellulosic biomass breakdown.</title>
        <authorList>
            <person name="Levasseur A."/>
            <person name="Lomascolo A."/>
            <person name="Ruiz-Duenas F.J."/>
            <person name="Uzan E."/>
            <person name="Piumi F."/>
            <person name="Kues U."/>
            <person name="Ram A.F.J."/>
            <person name="Murat C."/>
            <person name="Haon M."/>
            <person name="Benoit I."/>
            <person name="Arfi Y."/>
            <person name="Chevret D."/>
            <person name="Drula E."/>
            <person name="Kwon M.J."/>
            <person name="Gouret P."/>
            <person name="Lesage-Meessen L."/>
            <person name="Lombard V."/>
            <person name="Mariette J."/>
            <person name="Noirot C."/>
            <person name="Park J."/>
            <person name="Patyshakuliyeva A."/>
            <person name="Wieneger R.A.B."/>
            <person name="Wosten H.A.B."/>
            <person name="Martin F."/>
            <person name="Coutinho P.M."/>
            <person name="de Vries R."/>
            <person name="Martinez A.T."/>
            <person name="Klopp C."/>
            <person name="Pontarotti P."/>
            <person name="Henrissat B."/>
            <person name="Record E."/>
        </authorList>
    </citation>
    <scope>NUCLEOTIDE SEQUENCE [LARGE SCALE GENOMIC DNA]</scope>
    <source>
        <strain evidence="7">BRFM137</strain>
    </source>
</reference>
<gene>
    <name evidence="7" type="ORF">BN946_scf184491.g3</name>
</gene>
<comment type="subunit">
    <text evidence="5">Homooligomer.</text>
</comment>
<keyword evidence="5" id="KW-0256">Endoplasmic reticulum</keyword>
<evidence type="ECO:0000313" key="8">
    <source>
        <dbReference type="Proteomes" id="UP000029665"/>
    </source>
</evidence>
<dbReference type="Proteomes" id="UP000029665">
    <property type="component" value="Unassembled WGS sequence"/>
</dbReference>
<dbReference type="EMBL" id="CCBP010000769">
    <property type="protein sequence ID" value="CDO78258.1"/>
    <property type="molecule type" value="Genomic_DNA"/>
</dbReference>
<feature type="transmembrane region" description="Helical" evidence="5">
    <location>
        <begin position="63"/>
        <end position="81"/>
    </location>
</feature>
<dbReference type="OMA" id="FEFYAMT"/>
<evidence type="ECO:0000256" key="6">
    <source>
        <dbReference type="SAM" id="MobiDB-lite"/>
    </source>
</evidence>
<dbReference type="PANTHER" id="PTHR11132">
    <property type="entry name" value="SOLUTE CARRIER FAMILY 35"/>
    <property type="match status" value="1"/>
</dbReference>
<keyword evidence="3 5" id="KW-1133">Transmembrane helix</keyword>